<dbReference type="CDD" id="cd04301">
    <property type="entry name" value="NAT_SF"/>
    <property type="match status" value="1"/>
</dbReference>
<sequence length="146" mass="17148">MLEVKTIEPEMTYHLRQTVLRPNQSIDESKYDTDHGDYAFHIGAFYQEVLISVASFIRDRNPDFPIESQYRLRQMATLEEFRKLGAGRAVVTYAENIIKERGIYFLWCKGRTNVQEYYSKLGFKAHGEVFDYPPIGPHIVMYKKIT</sequence>
<keyword evidence="2" id="KW-0808">Transferase</keyword>
<evidence type="ECO:0000313" key="2">
    <source>
        <dbReference type="EMBL" id="THE12026.1"/>
    </source>
</evidence>
<evidence type="ECO:0000313" key="3">
    <source>
        <dbReference type="Proteomes" id="UP000306477"/>
    </source>
</evidence>
<comment type="caution">
    <text evidence="2">The sequence shown here is derived from an EMBL/GenBank/DDBJ whole genome shotgun (WGS) entry which is preliminary data.</text>
</comment>
<protein>
    <submittedName>
        <fullName evidence="2">GNAT family N-acetyltransferase</fullName>
    </submittedName>
</protein>
<feature type="domain" description="N-acetyltransferase" evidence="1">
    <location>
        <begin position="2"/>
        <end position="146"/>
    </location>
</feature>
<dbReference type="Pfam" id="PF00583">
    <property type="entry name" value="Acetyltransf_1"/>
    <property type="match status" value="1"/>
</dbReference>
<reference evidence="2 3" key="1">
    <citation type="journal article" date="2019" name="Indoor Air">
        <title>Impacts of indoor surface finishes on bacterial viability.</title>
        <authorList>
            <person name="Hu J."/>
            <person name="Maamar S.B."/>
            <person name="Glawe A.J."/>
            <person name="Gottel N."/>
            <person name="Gilbert J.A."/>
            <person name="Hartmann E.M."/>
        </authorList>
    </citation>
    <scope>NUCLEOTIDE SEQUENCE [LARGE SCALE GENOMIC DNA]</scope>
    <source>
        <strain evidence="2 3">AF060A6</strain>
    </source>
</reference>
<dbReference type="GO" id="GO:0016747">
    <property type="term" value="F:acyltransferase activity, transferring groups other than amino-acyl groups"/>
    <property type="evidence" value="ECO:0007669"/>
    <property type="project" value="InterPro"/>
</dbReference>
<dbReference type="AlphaFoldDB" id="A0A4S3PRY5"/>
<dbReference type="RefSeq" id="WP_136379977.1">
    <property type="nucleotide sequence ID" value="NZ_SLUB01000021.1"/>
</dbReference>
<dbReference type="InterPro" id="IPR000182">
    <property type="entry name" value="GNAT_dom"/>
</dbReference>
<dbReference type="EMBL" id="SLUB01000021">
    <property type="protein sequence ID" value="THE12026.1"/>
    <property type="molecule type" value="Genomic_DNA"/>
</dbReference>
<dbReference type="OrthoDB" id="2352823at2"/>
<gene>
    <name evidence="2" type="ORF">E1I69_12740</name>
</gene>
<organism evidence="2 3">
    <name type="scientific">Bacillus timonensis</name>
    <dbReference type="NCBI Taxonomy" id="1033734"/>
    <lineage>
        <taxon>Bacteria</taxon>
        <taxon>Bacillati</taxon>
        <taxon>Bacillota</taxon>
        <taxon>Bacilli</taxon>
        <taxon>Bacillales</taxon>
        <taxon>Bacillaceae</taxon>
        <taxon>Bacillus</taxon>
    </lineage>
</organism>
<dbReference type="PROSITE" id="PS51186">
    <property type="entry name" value="GNAT"/>
    <property type="match status" value="1"/>
</dbReference>
<name>A0A4S3PRY5_9BACI</name>
<proteinExistence type="predicted"/>
<dbReference type="SUPFAM" id="SSF55729">
    <property type="entry name" value="Acyl-CoA N-acyltransferases (Nat)"/>
    <property type="match status" value="1"/>
</dbReference>
<dbReference type="Proteomes" id="UP000306477">
    <property type="component" value="Unassembled WGS sequence"/>
</dbReference>
<accession>A0A4S3PRY5</accession>
<dbReference type="Gene3D" id="3.40.630.30">
    <property type="match status" value="1"/>
</dbReference>
<keyword evidence="3" id="KW-1185">Reference proteome</keyword>
<dbReference type="InterPro" id="IPR016181">
    <property type="entry name" value="Acyl_CoA_acyltransferase"/>
</dbReference>
<evidence type="ECO:0000259" key="1">
    <source>
        <dbReference type="PROSITE" id="PS51186"/>
    </source>
</evidence>